<organism evidence="2 3">
    <name type="scientific">Enterococcus casseliflavus</name>
    <name type="common">Enterococcus flavescens</name>
    <dbReference type="NCBI Taxonomy" id="37734"/>
    <lineage>
        <taxon>Bacteria</taxon>
        <taxon>Bacillati</taxon>
        <taxon>Bacillota</taxon>
        <taxon>Bacilli</taxon>
        <taxon>Lactobacillales</taxon>
        <taxon>Enterococcaceae</taxon>
        <taxon>Enterococcus</taxon>
    </lineage>
</organism>
<evidence type="ECO:0000313" key="3">
    <source>
        <dbReference type="Proteomes" id="UP000286288"/>
    </source>
</evidence>
<reference evidence="2 3" key="1">
    <citation type="submission" date="2018-08" db="EMBL/GenBank/DDBJ databases">
        <title>A genome reference for cultivated species of the human gut microbiota.</title>
        <authorList>
            <person name="Zou Y."/>
            <person name="Xue W."/>
            <person name="Luo G."/>
        </authorList>
    </citation>
    <scope>NUCLEOTIDE SEQUENCE [LARGE SCALE GENOMIC DNA]</scope>
    <source>
        <strain evidence="2 3">AF48-16</strain>
    </source>
</reference>
<feature type="domain" description="Glycosyl transferase family 1" evidence="1">
    <location>
        <begin position="8"/>
        <end position="125"/>
    </location>
</feature>
<dbReference type="Proteomes" id="UP000286288">
    <property type="component" value="Unassembled WGS sequence"/>
</dbReference>
<evidence type="ECO:0000313" key="2">
    <source>
        <dbReference type="EMBL" id="RHK01079.1"/>
    </source>
</evidence>
<dbReference type="Pfam" id="PF00534">
    <property type="entry name" value="Glycos_transf_1"/>
    <property type="match status" value="1"/>
</dbReference>
<protein>
    <submittedName>
        <fullName evidence="2">Glycosyltransferase</fullName>
    </submittedName>
</protein>
<sequence>FELASLTDHKIIIIGKMDSKNKKIMSSMKSITHIEQTANQQELAKYYREALIFVNPTLQDNYPTTNLEAISCGTPVVTFDTGGSAEEINTNTGVVCKTKKTSEIILGIEKVKDNYKKNVYANLGENLNLYSKESMIEKYILLMKGINENEKNIVL</sequence>
<dbReference type="InterPro" id="IPR001296">
    <property type="entry name" value="Glyco_trans_1"/>
</dbReference>
<keyword evidence="2" id="KW-0808">Transferase</keyword>
<evidence type="ECO:0000259" key="1">
    <source>
        <dbReference type="Pfam" id="PF00534"/>
    </source>
</evidence>
<comment type="caution">
    <text evidence="2">The sequence shown here is derived from an EMBL/GenBank/DDBJ whole genome shotgun (WGS) entry which is preliminary data.</text>
</comment>
<dbReference type="GO" id="GO:0016757">
    <property type="term" value="F:glycosyltransferase activity"/>
    <property type="evidence" value="ECO:0007669"/>
    <property type="project" value="InterPro"/>
</dbReference>
<dbReference type="PANTHER" id="PTHR12526:SF637">
    <property type="entry name" value="GLYCOSYLTRANSFERASE EPSF-RELATED"/>
    <property type="match status" value="1"/>
</dbReference>
<dbReference type="SUPFAM" id="SSF53756">
    <property type="entry name" value="UDP-Glycosyltransferase/glycogen phosphorylase"/>
    <property type="match status" value="1"/>
</dbReference>
<feature type="non-terminal residue" evidence="2">
    <location>
        <position position="1"/>
    </location>
</feature>
<dbReference type="EMBL" id="QRMZ01000077">
    <property type="protein sequence ID" value="RHK01079.1"/>
    <property type="molecule type" value="Genomic_DNA"/>
</dbReference>
<gene>
    <name evidence="2" type="ORF">DW084_18560</name>
</gene>
<proteinExistence type="predicted"/>
<dbReference type="PANTHER" id="PTHR12526">
    <property type="entry name" value="GLYCOSYLTRANSFERASE"/>
    <property type="match status" value="1"/>
</dbReference>
<accession>A0A415EI42</accession>
<name>A0A415EI42_ENTCA</name>
<dbReference type="Gene3D" id="3.40.50.2000">
    <property type="entry name" value="Glycogen Phosphorylase B"/>
    <property type="match status" value="1"/>
</dbReference>
<dbReference type="AlphaFoldDB" id="A0A415EI42"/>